<keyword evidence="6 7" id="KW-0472">Membrane</keyword>
<evidence type="ECO:0000256" key="6">
    <source>
        <dbReference type="ARBA" id="ARBA00023136"/>
    </source>
</evidence>
<dbReference type="PANTHER" id="PTHR43744">
    <property type="entry name" value="ABC TRANSPORTER PERMEASE PROTEIN MG189-RELATED-RELATED"/>
    <property type="match status" value="1"/>
</dbReference>
<evidence type="ECO:0000256" key="2">
    <source>
        <dbReference type="ARBA" id="ARBA00022448"/>
    </source>
</evidence>
<dbReference type="PANTHER" id="PTHR43744:SF12">
    <property type="entry name" value="ABC TRANSPORTER PERMEASE PROTEIN MG189-RELATED"/>
    <property type="match status" value="1"/>
</dbReference>
<dbReference type="InterPro" id="IPR035906">
    <property type="entry name" value="MetI-like_sf"/>
</dbReference>
<comment type="caution">
    <text evidence="9">The sequence shown here is derived from an EMBL/GenBank/DDBJ whole genome shotgun (WGS) entry which is preliminary data.</text>
</comment>
<evidence type="ECO:0000256" key="7">
    <source>
        <dbReference type="RuleBase" id="RU363032"/>
    </source>
</evidence>
<dbReference type="EMBL" id="DWWT01000076">
    <property type="protein sequence ID" value="HJC07243.1"/>
    <property type="molecule type" value="Genomic_DNA"/>
</dbReference>
<dbReference type="CDD" id="cd06261">
    <property type="entry name" value="TM_PBP2"/>
    <property type="match status" value="1"/>
</dbReference>
<evidence type="ECO:0000259" key="8">
    <source>
        <dbReference type="PROSITE" id="PS50928"/>
    </source>
</evidence>
<feature type="transmembrane region" description="Helical" evidence="7">
    <location>
        <begin position="113"/>
        <end position="134"/>
    </location>
</feature>
<evidence type="ECO:0000313" key="10">
    <source>
        <dbReference type="Proteomes" id="UP000823910"/>
    </source>
</evidence>
<evidence type="ECO:0000256" key="3">
    <source>
        <dbReference type="ARBA" id="ARBA00022475"/>
    </source>
</evidence>
<dbReference type="PROSITE" id="PS50928">
    <property type="entry name" value="ABC_TM1"/>
    <property type="match status" value="1"/>
</dbReference>
<keyword evidence="3" id="KW-1003">Cell membrane</keyword>
<feature type="transmembrane region" description="Helical" evidence="7">
    <location>
        <begin position="243"/>
        <end position="264"/>
    </location>
</feature>
<feature type="transmembrane region" description="Helical" evidence="7">
    <location>
        <begin position="12"/>
        <end position="34"/>
    </location>
</feature>
<dbReference type="Gene3D" id="1.10.3720.10">
    <property type="entry name" value="MetI-like"/>
    <property type="match status" value="1"/>
</dbReference>
<reference evidence="9" key="1">
    <citation type="journal article" date="2021" name="PeerJ">
        <title>Extensive microbial diversity within the chicken gut microbiome revealed by metagenomics and culture.</title>
        <authorList>
            <person name="Gilroy R."/>
            <person name="Ravi A."/>
            <person name="Getino M."/>
            <person name="Pursley I."/>
            <person name="Horton D.L."/>
            <person name="Alikhan N.F."/>
            <person name="Baker D."/>
            <person name="Gharbi K."/>
            <person name="Hall N."/>
            <person name="Watson M."/>
            <person name="Adriaenssens E.M."/>
            <person name="Foster-Nyarko E."/>
            <person name="Jarju S."/>
            <person name="Secka A."/>
            <person name="Antonio M."/>
            <person name="Oren A."/>
            <person name="Chaudhuri R.R."/>
            <person name="La Ragione R."/>
            <person name="Hildebrand F."/>
            <person name="Pallen M.J."/>
        </authorList>
    </citation>
    <scope>NUCLEOTIDE SEQUENCE</scope>
    <source>
        <strain evidence="9">CHK180-15479</strain>
    </source>
</reference>
<proteinExistence type="inferred from homology"/>
<dbReference type="AlphaFoldDB" id="A0A9D2N360"/>
<feature type="domain" description="ABC transmembrane type-1" evidence="8">
    <location>
        <begin position="76"/>
        <end position="265"/>
    </location>
</feature>
<accession>A0A9D2N360</accession>
<evidence type="ECO:0000256" key="4">
    <source>
        <dbReference type="ARBA" id="ARBA00022692"/>
    </source>
</evidence>
<evidence type="ECO:0000256" key="5">
    <source>
        <dbReference type="ARBA" id="ARBA00022989"/>
    </source>
</evidence>
<name>A0A9D2N360_9FIRM</name>
<evidence type="ECO:0000313" key="9">
    <source>
        <dbReference type="EMBL" id="HJC07243.1"/>
    </source>
</evidence>
<organism evidence="9 10">
    <name type="scientific">Candidatus Enterocloster excrementipullorum</name>
    <dbReference type="NCBI Taxonomy" id="2838559"/>
    <lineage>
        <taxon>Bacteria</taxon>
        <taxon>Bacillati</taxon>
        <taxon>Bacillota</taxon>
        <taxon>Clostridia</taxon>
        <taxon>Lachnospirales</taxon>
        <taxon>Lachnospiraceae</taxon>
        <taxon>Enterocloster</taxon>
    </lineage>
</organism>
<keyword evidence="2 7" id="KW-0813">Transport</keyword>
<gene>
    <name evidence="9" type="ORF">H9704_14050</name>
</gene>
<comment type="similarity">
    <text evidence="7">Belongs to the binding-protein-dependent transport system permease family.</text>
</comment>
<dbReference type="Pfam" id="PF00528">
    <property type="entry name" value="BPD_transp_1"/>
    <property type="match status" value="1"/>
</dbReference>
<keyword evidence="4 7" id="KW-0812">Transmembrane</keyword>
<dbReference type="GO" id="GO:0005886">
    <property type="term" value="C:plasma membrane"/>
    <property type="evidence" value="ECO:0007669"/>
    <property type="project" value="UniProtKB-SubCell"/>
</dbReference>
<reference evidence="9" key="2">
    <citation type="submission" date="2021-04" db="EMBL/GenBank/DDBJ databases">
        <authorList>
            <person name="Gilroy R."/>
        </authorList>
    </citation>
    <scope>NUCLEOTIDE SEQUENCE</scope>
    <source>
        <strain evidence="9">CHK180-15479</strain>
    </source>
</reference>
<feature type="transmembrane region" description="Helical" evidence="7">
    <location>
        <begin position="80"/>
        <end position="101"/>
    </location>
</feature>
<protein>
    <submittedName>
        <fullName evidence="9">Carbohydrate ABC transporter permease</fullName>
    </submittedName>
</protein>
<dbReference type="InterPro" id="IPR000515">
    <property type="entry name" value="MetI-like"/>
</dbReference>
<evidence type="ECO:0000256" key="1">
    <source>
        <dbReference type="ARBA" id="ARBA00004651"/>
    </source>
</evidence>
<keyword evidence="5 7" id="KW-1133">Transmembrane helix</keyword>
<dbReference type="Proteomes" id="UP000823910">
    <property type="component" value="Unassembled WGS sequence"/>
</dbReference>
<dbReference type="SUPFAM" id="SSF161098">
    <property type="entry name" value="MetI-like"/>
    <property type="match status" value="1"/>
</dbReference>
<sequence length="280" mass="31429">MKNTTKKFNISKIILTIIFWAIGITMLVPLIWMISTACKVEADVFNFPIEWIPRRWNLVQNMKEVWGGRYNFGLYYLNSIKVAVLATFFQVFVSALGAYGFSKIKFKGRDALFLAYLATMMIPPQVTIVSQFIITRQLGLYNTHAGLIAMLAFSVYGVFLLRQAMMAVPDSLSESAQIDGAGHLRIFFQIILPMVKPSLATLATLKFVWTWNDYQHPLVFLSNRDLYTIQLGMKQFASESGSYYALTMAAAVSAIVPLVIVFLLCQRFVVDGIATGAVKG</sequence>
<comment type="subcellular location">
    <subcellularLocation>
        <location evidence="1 7">Cell membrane</location>
        <topology evidence="1 7">Multi-pass membrane protein</topology>
    </subcellularLocation>
</comment>
<feature type="transmembrane region" description="Helical" evidence="7">
    <location>
        <begin position="140"/>
        <end position="161"/>
    </location>
</feature>
<dbReference type="GO" id="GO:0055085">
    <property type="term" value="P:transmembrane transport"/>
    <property type="evidence" value="ECO:0007669"/>
    <property type="project" value="InterPro"/>
</dbReference>